<evidence type="ECO:0000256" key="1">
    <source>
        <dbReference type="ARBA" id="ARBA00004123"/>
    </source>
</evidence>
<feature type="domain" description="C2H2-type" evidence="11">
    <location>
        <begin position="684"/>
        <end position="706"/>
    </location>
</feature>
<dbReference type="PROSITE" id="PS00028">
    <property type="entry name" value="ZINC_FINGER_C2H2_1"/>
    <property type="match status" value="4"/>
</dbReference>
<evidence type="ECO:0000256" key="8">
    <source>
        <dbReference type="ARBA" id="ARBA00023242"/>
    </source>
</evidence>
<dbReference type="OrthoDB" id="10046198at2759"/>
<dbReference type="PANTHER" id="PTHR45993">
    <property type="entry name" value="B-CELL LYMPHOMA/LEUKEMIA 11"/>
    <property type="match status" value="1"/>
</dbReference>
<comment type="subcellular location">
    <subcellularLocation>
        <location evidence="1">Nucleus</location>
    </subcellularLocation>
</comment>
<feature type="compositionally biased region" description="Acidic residues" evidence="10">
    <location>
        <begin position="361"/>
        <end position="400"/>
    </location>
</feature>
<dbReference type="GO" id="GO:0000978">
    <property type="term" value="F:RNA polymerase II cis-regulatory region sequence-specific DNA binding"/>
    <property type="evidence" value="ECO:0007669"/>
    <property type="project" value="TreeGrafter"/>
</dbReference>
<feature type="region of interest" description="Disordered" evidence="10">
    <location>
        <begin position="474"/>
        <end position="520"/>
    </location>
</feature>
<keyword evidence="4 9" id="KW-0863">Zinc-finger</keyword>
<dbReference type="FunFam" id="3.30.160.60:FF:001175">
    <property type="entry name" value="Zinc finger, C2H2 type"/>
    <property type="match status" value="1"/>
</dbReference>
<name>A0A2T7NXL5_POMCA</name>
<keyword evidence="7" id="KW-0804">Transcription</keyword>
<protein>
    <recommendedName>
        <fullName evidence="11">C2H2-type domain-containing protein</fullName>
    </recommendedName>
</protein>
<dbReference type="Pfam" id="PF00096">
    <property type="entry name" value="zf-C2H2"/>
    <property type="match status" value="5"/>
</dbReference>
<evidence type="ECO:0000313" key="13">
    <source>
        <dbReference type="Proteomes" id="UP000245119"/>
    </source>
</evidence>
<feature type="compositionally biased region" description="Low complexity" evidence="10">
    <location>
        <begin position="221"/>
        <end position="231"/>
    </location>
</feature>
<feature type="region of interest" description="Disordered" evidence="10">
    <location>
        <begin position="211"/>
        <end position="264"/>
    </location>
</feature>
<keyword evidence="2" id="KW-0479">Metal-binding</keyword>
<feature type="compositionally biased region" description="Basic and acidic residues" evidence="10">
    <location>
        <begin position="232"/>
        <end position="243"/>
    </location>
</feature>
<feature type="compositionally biased region" description="Polar residues" evidence="10">
    <location>
        <begin position="321"/>
        <end position="336"/>
    </location>
</feature>
<dbReference type="GO" id="GO:0005634">
    <property type="term" value="C:nucleus"/>
    <property type="evidence" value="ECO:0007669"/>
    <property type="project" value="UniProtKB-SubCell"/>
</dbReference>
<evidence type="ECO:0000256" key="10">
    <source>
        <dbReference type="SAM" id="MobiDB-lite"/>
    </source>
</evidence>
<feature type="region of interest" description="Disordered" evidence="10">
    <location>
        <begin position="525"/>
        <end position="544"/>
    </location>
</feature>
<dbReference type="Gene3D" id="3.30.160.60">
    <property type="entry name" value="Classic Zinc Finger"/>
    <property type="match status" value="4"/>
</dbReference>
<proteinExistence type="predicted"/>
<feature type="compositionally biased region" description="Polar residues" evidence="10">
    <location>
        <begin position="753"/>
        <end position="769"/>
    </location>
</feature>
<evidence type="ECO:0000256" key="9">
    <source>
        <dbReference type="PROSITE-ProRule" id="PRU00042"/>
    </source>
</evidence>
<keyword evidence="8" id="KW-0539">Nucleus</keyword>
<feature type="compositionally biased region" description="Low complexity" evidence="10">
    <location>
        <begin position="89"/>
        <end position="104"/>
    </location>
</feature>
<dbReference type="PANTHER" id="PTHR45993:SF6">
    <property type="entry name" value="C2H2-TYPE DOMAIN-CONTAINING PROTEIN"/>
    <property type="match status" value="1"/>
</dbReference>
<dbReference type="STRING" id="400727.A0A2T7NXL5"/>
<dbReference type="FunFam" id="3.30.160.60:FF:000037">
    <property type="entry name" value="B-cell lymphoma/leukemia 11A isoform X1"/>
    <property type="match status" value="1"/>
</dbReference>
<feature type="compositionally biased region" description="Basic and acidic residues" evidence="10">
    <location>
        <begin position="495"/>
        <end position="505"/>
    </location>
</feature>
<dbReference type="SMART" id="SM00355">
    <property type="entry name" value="ZnF_C2H2"/>
    <property type="match status" value="5"/>
</dbReference>
<evidence type="ECO:0000256" key="6">
    <source>
        <dbReference type="ARBA" id="ARBA00023015"/>
    </source>
</evidence>
<dbReference type="InterPro" id="IPR013087">
    <property type="entry name" value="Znf_C2H2_type"/>
</dbReference>
<dbReference type="AlphaFoldDB" id="A0A2T7NXL5"/>
<keyword evidence="3" id="KW-0677">Repeat</keyword>
<keyword evidence="5" id="KW-0862">Zinc</keyword>
<organism evidence="12 13">
    <name type="scientific">Pomacea canaliculata</name>
    <name type="common">Golden apple snail</name>
    <dbReference type="NCBI Taxonomy" id="400727"/>
    <lineage>
        <taxon>Eukaryota</taxon>
        <taxon>Metazoa</taxon>
        <taxon>Spiralia</taxon>
        <taxon>Lophotrochozoa</taxon>
        <taxon>Mollusca</taxon>
        <taxon>Gastropoda</taxon>
        <taxon>Caenogastropoda</taxon>
        <taxon>Architaenioglossa</taxon>
        <taxon>Ampullarioidea</taxon>
        <taxon>Ampullariidae</taxon>
        <taxon>Pomacea</taxon>
    </lineage>
</organism>
<dbReference type="GO" id="GO:0003700">
    <property type="term" value="F:DNA-binding transcription factor activity"/>
    <property type="evidence" value="ECO:0007669"/>
    <property type="project" value="TreeGrafter"/>
</dbReference>
<sequence>MCRTVQVRVRHVPSDCNVSMGLASARAKGARHEDLQHRRQCSHPPLSLSHGLVPQPAHSHAHSHLPPPPVHTPELATPSPRPTVDHRTPPSSAGSGPSSPFPGGHTVNPFTPFRMPVEMRLPHSSFNRQAALEIPMDLLDHYRMRQHLVSSAIDAPFSHPYDRNRPMSTLESQIYSQRLKQLANPSLPPGIISPVSGVPFPQSGMHLILSGERSSRGGRDSVGSGRDSSGGADHDRDREDRGGRPPSSESAPAGSTPSSALPTLPNKLKSCEFCGKMFRFQSNLIVHRRSHTGEKPFKCPVCPHACTQQSKLKRHMKTHSARSLASARQQHLGSNPGSSDGSVRSTSSTPDSTRHKNDDTFGLEDEDDDIEDEEDGEEDEEDMEEDFTDGELDSAQEGESSDGFHGLKGDGGRGSEKDHHGGLDSDAGTPGLDTTQRCPSASLVSEVMKNTGLNSIQPYNEAFQAALAEKFSKEGLKDVGLRHSKENGEGDGEDERDRSKLDRSPSSRGGGSSSARDSLFLGGTSLLDDKPIKREPGDAASPLEVSSAASLYGRLPVWLRHDGPSLRAHPFFPGFPPTFALQPDFPRDSHNGYSPGSSAAVLASDSALKVPPSGLAGLSGLSKSDGGGSGGGGASSLLAGSNGSSTVLPRKDKRNDTCEFCGKVFKNCSNLTVHRRSHTGEKPYKCSLCNYACAQSSKLTRHMKTHGRIGKDVLKCKFCNMPFSVPSTLEKHMRKCVESRNARIMAAAEQENSDNSTSASNMANRSTPRPSSPEEAAVDSELDNARRRNLKAEPSWSY</sequence>
<dbReference type="InterPro" id="IPR036236">
    <property type="entry name" value="Znf_C2H2_sf"/>
</dbReference>
<feature type="compositionally biased region" description="Low complexity" evidence="10">
    <location>
        <begin position="337"/>
        <end position="349"/>
    </location>
</feature>
<evidence type="ECO:0000256" key="3">
    <source>
        <dbReference type="ARBA" id="ARBA00022737"/>
    </source>
</evidence>
<feature type="compositionally biased region" description="Basic and acidic residues" evidence="10">
    <location>
        <begin position="474"/>
        <end position="488"/>
    </location>
</feature>
<keyword evidence="6" id="KW-0805">Transcription regulation</keyword>
<evidence type="ECO:0000259" key="11">
    <source>
        <dbReference type="PROSITE" id="PS50157"/>
    </source>
</evidence>
<evidence type="ECO:0000256" key="7">
    <source>
        <dbReference type="ARBA" id="ARBA00023163"/>
    </source>
</evidence>
<evidence type="ECO:0000256" key="2">
    <source>
        <dbReference type="ARBA" id="ARBA00022723"/>
    </source>
</evidence>
<feature type="region of interest" description="Disordered" evidence="10">
    <location>
        <begin position="748"/>
        <end position="798"/>
    </location>
</feature>
<feature type="compositionally biased region" description="Basic and acidic residues" evidence="10">
    <location>
        <begin position="405"/>
        <end position="423"/>
    </location>
</feature>
<dbReference type="GO" id="GO:0006357">
    <property type="term" value="P:regulation of transcription by RNA polymerase II"/>
    <property type="evidence" value="ECO:0007669"/>
    <property type="project" value="TreeGrafter"/>
</dbReference>
<evidence type="ECO:0000256" key="4">
    <source>
        <dbReference type="ARBA" id="ARBA00022771"/>
    </source>
</evidence>
<evidence type="ECO:0000313" key="12">
    <source>
        <dbReference type="EMBL" id="PVD25908.1"/>
    </source>
</evidence>
<comment type="caution">
    <text evidence="12">The sequence shown here is derived from an EMBL/GenBank/DDBJ whole genome shotgun (WGS) entry which is preliminary data.</text>
</comment>
<dbReference type="FunFam" id="3.30.160.60:FF:000106">
    <property type="entry name" value="B-cell lymphoma/leukemia 11A isoform X2"/>
    <property type="match status" value="1"/>
</dbReference>
<dbReference type="InterPro" id="IPR051497">
    <property type="entry name" value="Dev/Hematopoietic_TF"/>
</dbReference>
<feature type="compositionally biased region" description="Low complexity" evidence="10">
    <location>
        <begin position="635"/>
        <end position="645"/>
    </location>
</feature>
<feature type="domain" description="C2H2-type" evidence="11">
    <location>
        <begin position="297"/>
        <end position="324"/>
    </location>
</feature>
<dbReference type="Proteomes" id="UP000245119">
    <property type="component" value="Linkage Group LG8"/>
</dbReference>
<gene>
    <name evidence="12" type="ORF">C0Q70_13572</name>
</gene>
<dbReference type="SUPFAM" id="SSF57667">
    <property type="entry name" value="beta-beta-alpha zinc fingers"/>
    <property type="match status" value="3"/>
</dbReference>
<accession>A0A2T7NXL5</accession>
<feature type="compositionally biased region" description="Polar residues" evidence="10">
    <location>
        <begin position="247"/>
        <end position="261"/>
    </location>
</feature>
<feature type="region of interest" description="Disordered" evidence="10">
    <location>
        <begin position="27"/>
        <end position="109"/>
    </location>
</feature>
<feature type="domain" description="C2H2-type" evidence="11">
    <location>
        <begin position="269"/>
        <end position="296"/>
    </location>
</feature>
<keyword evidence="13" id="KW-1185">Reference proteome</keyword>
<dbReference type="PROSITE" id="PS50157">
    <property type="entry name" value="ZINC_FINGER_C2H2_2"/>
    <property type="match status" value="4"/>
</dbReference>
<reference evidence="12 13" key="1">
    <citation type="submission" date="2018-04" db="EMBL/GenBank/DDBJ databases">
        <title>The genome of golden apple snail Pomacea canaliculata provides insight into stress tolerance and invasive adaptation.</title>
        <authorList>
            <person name="Liu C."/>
            <person name="Liu B."/>
            <person name="Ren Y."/>
            <person name="Zhang Y."/>
            <person name="Wang H."/>
            <person name="Li S."/>
            <person name="Jiang F."/>
            <person name="Yin L."/>
            <person name="Zhang G."/>
            <person name="Qian W."/>
            <person name="Fan W."/>
        </authorList>
    </citation>
    <scope>NUCLEOTIDE SEQUENCE [LARGE SCALE GENOMIC DNA]</scope>
    <source>
        <strain evidence="12">SZHN2017</strain>
        <tissue evidence="12">Muscle</tissue>
    </source>
</reference>
<feature type="region of interest" description="Disordered" evidence="10">
    <location>
        <begin position="619"/>
        <end position="648"/>
    </location>
</feature>
<feature type="region of interest" description="Disordered" evidence="10">
    <location>
        <begin position="313"/>
        <end position="439"/>
    </location>
</feature>
<dbReference type="GO" id="GO:0008270">
    <property type="term" value="F:zinc ion binding"/>
    <property type="evidence" value="ECO:0007669"/>
    <property type="project" value="UniProtKB-KW"/>
</dbReference>
<evidence type="ECO:0000256" key="5">
    <source>
        <dbReference type="ARBA" id="ARBA00022833"/>
    </source>
</evidence>
<dbReference type="FunFam" id="3.30.160.60:FF:000395">
    <property type="entry name" value="zinc finger protein 513"/>
    <property type="match status" value="1"/>
</dbReference>
<feature type="compositionally biased region" description="Gly residues" evidence="10">
    <location>
        <begin position="625"/>
        <end position="634"/>
    </location>
</feature>
<feature type="compositionally biased region" description="Basic and acidic residues" evidence="10">
    <location>
        <begin position="527"/>
        <end position="537"/>
    </location>
</feature>
<feature type="domain" description="C2H2-type" evidence="11">
    <location>
        <begin position="656"/>
        <end position="683"/>
    </location>
</feature>
<dbReference type="EMBL" id="PZQS01000008">
    <property type="protein sequence ID" value="PVD25908.1"/>
    <property type="molecule type" value="Genomic_DNA"/>
</dbReference>